<sequence length="250" mass="27571">MANTMDCRADAASYYDPEKNATGDHYCFSETTPTYIRHEFVKKVFAIVTLQLCATFGFMLLASNVEPMREFFIRNYFIGIIALVIFLVVSIVISCKRSLAHNKTVAFSLLALMTTCMALYLTCFACKFAPFEITVAAGITAGLTLAVALFAFQTKFDFTGYILYLLIISIALLFSGIIIAIFPSKAGRIAYSSMAALLVCIYLVIDIQMAIGGKQYEWTIDDYVIAAVAIYSDIVSLFLHILSIAGNSNN</sequence>
<dbReference type="eggNOG" id="KOG2322">
    <property type="taxonomic scope" value="Eukaryota"/>
</dbReference>
<dbReference type="PANTHER" id="PTHR23291">
    <property type="entry name" value="BAX INHIBITOR-RELATED"/>
    <property type="match status" value="1"/>
</dbReference>
<evidence type="ECO:0000256" key="3">
    <source>
        <dbReference type="ARBA" id="ARBA00022989"/>
    </source>
</evidence>
<dbReference type="VEuPathDB" id="PiroplasmaDB:BBOV_I003050"/>
<feature type="transmembrane region" description="Helical" evidence="5">
    <location>
        <begin position="189"/>
        <end position="211"/>
    </location>
</feature>
<dbReference type="OMA" id="FHVADWD"/>
<dbReference type="GO" id="GO:0016020">
    <property type="term" value="C:membrane"/>
    <property type="evidence" value="ECO:0007669"/>
    <property type="project" value="UniProtKB-SubCell"/>
</dbReference>
<dbReference type="Proteomes" id="UP000002173">
    <property type="component" value="Unassembled WGS sequence"/>
</dbReference>
<reference evidence="8" key="4">
    <citation type="journal article" date="2020" name="Data Brief">
        <title>Transcriptome dataset of Babesia bovis life stages within vertebrate and invertebrate hosts.</title>
        <authorList>
            <person name="Ueti M.W."/>
            <person name="Johnson W.C."/>
            <person name="Kappmeyer L.S."/>
            <person name="Herndon D.R."/>
            <person name="Mousel M.R."/>
            <person name="Reif K.E."/>
            <person name="Taus N.S."/>
            <person name="Ifeonu O.O."/>
            <person name="Silva J.C."/>
            <person name="Suarez C.E."/>
            <person name="Brayton K.A."/>
        </authorList>
    </citation>
    <scope>NUCLEOTIDE SEQUENCE [LARGE SCALE GENOMIC DNA]</scope>
</reference>
<evidence type="ECO:0000313" key="7">
    <source>
        <dbReference type="EMBL" id="EDO05387.1"/>
    </source>
</evidence>
<dbReference type="FunCoup" id="A7AWF9">
    <property type="interactions" value="8"/>
</dbReference>
<evidence type="ECO:0000256" key="2">
    <source>
        <dbReference type="ARBA" id="ARBA00022692"/>
    </source>
</evidence>
<keyword evidence="2 5" id="KW-0812">Transmembrane</keyword>
<gene>
    <name evidence="6 7" type="ORF">BBOV_I003050</name>
</gene>
<reference evidence="7" key="2">
    <citation type="submission" date="2007-08" db="EMBL/GenBank/DDBJ databases">
        <authorList>
            <person name="Nene V."/>
        </authorList>
    </citation>
    <scope>NUCLEOTIDE SEQUENCE</scope>
    <source>
        <strain evidence="7">T2Bo</strain>
    </source>
</reference>
<keyword evidence="8" id="KW-1185">Reference proteome</keyword>
<dbReference type="EMBL" id="AK442362">
    <property type="protein sequence ID" value="BAN66156.1"/>
    <property type="molecule type" value="mRNA"/>
</dbReference>
<reference evidence="6" key="3">
    <citation type="journal article" date="2014" name="BMC Genomics">
        <title>The Babesia bovis gene and promoter model: an update from full-length EST analysis.</title>
        <authorList>
            <person name="Yamagishi J."/>
            <person name="Wakaguri H."/>
            <person name="Yokoyama N."/>
            <person name="Yamashita R."/>
            <person name="Suzuki Y."/>
            <person name="Xuan X."/>
            <person name="Igarashi I."/>
        </authorList>
    </citation>
    <scope>NUCLEOTIDE SEQUENCE</scope>
    <source>
        <strain evidence="6">Texas</strain>
    </source>
</reference>
<keyword evidence="4 5" id="KW-0472">Membrane</keyword>
<keyword evidence="3 5" id="KW-1133">Transmembrane helix</keyword>
<comment type="similarity">
    <text evidence="5">Belongs to the BI1 family.</text>
</comment>
<evidence type="ECO:0000313" key="8">
    <source>
        <dbReference type="Proteomes" id="UP000002173"/>
    </source>
</evidence>
<feature type="transmembrane region" description="Helical" evidence="5">
    <location>
        <begin position="105"/>
        <end position="126"/>
    </location>
</feature>
<feature type="transmembrane region" description="Helical" evidence="5">
    <location>
        <begin position="158"/>
        <end position="182"/>
    </location>
</feature>
<evidence type="ECO:0000256" key="5">
    <source>
        <dbReference type="RuleBase" id="RU004379"/>
    </source>
</evidence>
<name>A7AWF9_BABBO</name>
<feature type="transmembrane region" description="Helical" evidence="5">
    <location>
        <begin position="75"/>
        <end position="93"/>
    </location>
</feature>
<dbReference type="RefSeq" id="XP_001608955.1">
    <property type="nucleotide sequence ID" value="XM_001608905.1"/>
</dbReference>
<feature type="transmembrane region" description="Helical" evidence="5">
    <location>
        <begin position="44"/>
        <end position="63"/>
    </location>
</feature>
<evidence type="ECO:0008006" key="9">
    <source>
        <dbReference type="Google" id="ProtNLM"/>
    </source>
</evidence>
<feature type="transmembrane region" description="Helical" evidence="5">
    <location>
        <begin position="223"/>
        <end position="245"/>
    </location>
</feature>
<dbReference type="GeneID" id="5477171"/>
<protein>
    <recommendedName>
        <fullName evidence="9">Nmda receptor glutamate-binding chain</fullName>
    </recommendedName>
</protein>
<reference evidence="7 8" key="1">
    <citation type="journal article" date="2007" name="PLoS Pathog.">
        <title>Genome sequence of Babesia bovis and comparative analysis of apicomplexan hemoprotozoa.</title>
        <authorList>
            <person name="Brayton K.A."/>
            <person name="Lau A.O.T."/>
            <person name="Herndon D.R."/>
            <person name="Hannick L."/>
            <person name="Kappmeyer L.S."/>
            <person name="Berens S.J."/>
            <person name="Bidwell S.L."/>
            <person name="Brown W.C."/>
            <person name="Crabtree J."/>
            <person name="Fadrosh D."/>
            <person name="Feldblum T."/>
            <person name="Forberger H.A."/>
            <person name="Haas B.J."/>
            <person name="Howell J.M."/>
            <person name="Khouri H."/>
            <person name="Koo H."/>
            <person name="Mann D.J."/>
            <person name="Norimine J."/>
            <person name="Paulsen I.T."/>
            <person name="Radune D."/>
            <person name="Ren Q."/>
            <person name="Smith R.K. Jr."/>
            <person name="Suarez C.E."/>
            <person name="White O."/>
            <person name="Wortman J.R."/>
            <person name="Knowles D.P. Jr."/>
            <person name="McElwain T.F."/>
            <person name="Nene V.M."/>
        </authorList>
    </citation>
    <scope>NUCLEOTIDE SEQUENCE [LARGE SCALE GENOMIC DNA]</scope>
    <source>
        <strain evidence="7">T2Bo</strain>
    </source>
</reference>
<organism evidence="7 8">
    <name type="scientific">Babesia bovis</name>
    <dbReference type="NCBI Taxonomy" id="5865"/>
    <lineage>
        <taxon>Eukaryota</taxon>
        <taxon>Sar</taxon>
        <taxon>Alveolata</taxon>
        <taxon>Apicomplexa</taxon>
        <taxon>Aconoidasida</taxon>
        <taxon>Piroplasmida</taxon>
        <taxon>Babesiidae</taxon>
        <taxon>Babesia</taxon>
    </lineage>
</organism>
<feature type="transmembrane region" description="Helical" evidence="5">
    <location>
        <begin position="133"/>
        <end position="152"/>
    </location>
</feature>
<evidence type="ECO:0000256" key="1">
    <source>
        <dbReference type="ARBA" id="ARBA00004141"/>
    </source>
</evidence>
<dbReference type="KEGG" id="bbo:BBOV_I003050"/>
<evidence type="ECO:0000256" key="4">
    <source>
        <dbReference type="ARBA" id="ARBA00023136"/>
    </source>
</evidence>
<dbReference type="EMBL" id="AK441556">
    <property type="protein sequence ID" value="BAN65350.1"/>
    <property type="molecule type" value="mRNA"/>
</dbReference>
<reference evidence="8" key="5">
    <citation type="journal article" date="2021" name="Int. J. Parasitol.">
        <title>Comparative analysis of gene expression between Babesia bovis blood stages and kinetes allowed by improved genome annotation.</title>
        <authorList>
            <person name="Ueti M.W."/>
            <person name="Johnson W.C."/>
            <person name="Kappmeyer L.S."/>
            <person name="Herndon D.R."/>
            <person name="Mousel M.R."/>
            <person name="Reif K.E."/>
            <person name="Taus N.S."/>
            <person name="Ifeonu O.O."/>
            <person name="Silva J.C."/>
            <person name="Suarez C.E."/>
            <person name="Brayton K.A."/>
        </authorList>
    </citation>
    <scope>NUCLEOTIDE SEQUENCE [LARGE SCALE GENOMIC DNA]</scope>
</reference>
<dbReference type="PANTHER" id="PTHR23291:SF47">
    <property type="entry name" value="TRANSMEMBRANE BAX INHIBITOR MOTIF CONTAINING 7"/>
    <property type="match status" value="1"/>
</dbReference>
<accession>A7AWF9</accession>
<evidence type="ECO:0000313" key="6">
    <source>
        <dbReference type="EMBL" id="BAN65350.1"/>
    </source>
</evidence>
<proteinExistence type="evidence at transcript level"/>
<dbReference type="AlphaFoldDB" id="A7AWF9"/>
<comment type="subcellular location">
    <subcellularLocation>
        <location evidence="1">Membrane</location>
        <topology evidence="1">Multi-pass membrane protein</topology>
    </subcellularLocation>
</comment>
<dbReference type="STRING" id="5865.A7AWF9"/>
<dbReference type="Pfam" id="PF01027">
    <property type="entry name" value="Bax1-I"/>
    <property type="match status" value="1"/>
</dbReference>
<dbReference type="InterPro" id="IPR006214">
    <property type="entry name" value="Bax_inhibitor_1-related"/>
</dbReference>
<dbReference type="EMBL" id="AAXT01000005">
    <property type="protein sequence ID" value="EDO05387.1"/>
    <property type="molecule type" value="Genomic_DNA"/>
</dbReference>